<keyword evidence="3" id="KW-0964">Secreted</keyword>
<dbReference type="InterPro" id="IPR039477">
    <property type="entry name" value="ILEI/PANDER_dom"/>
</dbReference>
<evidence type="ECO:0000313" key="7">
    <source>
        <dbReference type="EMBL" id="VDM65421.1"/>
    </source>
</evidence>
<keyword evidence="5" id="KW-1015">Disulfide bond</keyword>
<sequence>AARRLSLSDDHREIERLGTHEDQCYYDPSCSPPQMLFRIHAETANSPPFACLNDVRLFDGHELKSGVNLVSLNGTTGDIESTMSFDVAESDGKLISWLRSLPLSSVIIGVSFGDVAERVSSDARAALASFGATRVIKWRGASSYAILGQHGLKQPAHELVIFSFKCSSL</sequence>
<dbReference type="OrthoDB" id="440755at2759"/>
<dbReference type="AlphaFoldDB" id="A0A3P7HWP4"/>
<evidence type="ECO:0000259" key="6">
    <source>
        <dbReference type="Pfam" id="PF15711"/>
    </source>
</evidence>
<dbReference type="EMBL" id="UYYB01000689">
    <property type="protein sequence ID" value="VDM65421.1"/>
    <property type="molecule type" value="Genomic_DNA"/>
</dbReference>
<evidence type="ECO:0000256" key="5">
    <source>
        <dbReference type="ARBA" id="ARBA00023157"/>
    </source>
</evidence>
<reference evidence="7 8" key="1">
    <citation type="submission" date="2018-11" db="EMBL/GenBank/DDBJ databases">
        <authorList>
            <consortium name="Pathogen Informatics"/>
        </authorList>
    </citation>
    <scope>NUCLEOTIDE SEQUENCE [LARGE SCALE GENOMIC DNA]</scope>
</reference>
<dbReference type="PANTHER" id="PTHR14592">
    <property type="entry name" value="UNCHARACTERIZED FAM3"/>
    <property type="match status" value="1"/>
</dbReference>
<evidence type="ECO:0000313" key="8">
    <source>
        <dbReference type="Proteomes" id="UP000270094"/>
    </source>
</evidence>
<dbReference type="GO" id="GO:0005576">
    <property type="term" value="C:extracellular region"/>
    <property type="evidence" value="ECO:0007669"/>
    <property type="project" value="UniProtKB-SubCell"/>
</dbReference>
<evidence type="ECO:0000256" key="2">
    <source>
        <dbReference type="ARBA" id="ARBA00010905"/>
    </source>
</evidence>
<keyword evidence="8" id="KW-1185">Reference proteome</keyword>
<dbReference type="Pfam" id="PF15711">
    <property type="entry name" value="ILEI"/>
    <property type="match status" value="1"/>
</dbReference>
<accession>A0A3P7HWP4</accession>
<evidence type="ECO:0000256" key="1">
    <source>
        <dbReference type="ARBA" id="ARBA00004613"/>
    </source>
</evidence>
<dbReference type="InterPro" id="IPR039220">
    <property type="entry name" value="FAM3"/>
</dbReference>
<evidence type="ECO:0000256" key="3">
    <source>
        <dbReference type="ARBA" id="ARBA00022525"/>
    </source>
</evidence>
<keyword evidence="4" id="KW-0732">Signal</keyword>
<evidence type="ECO:0000256" key="4">
    <source>
        <dbReference type="ARBA" id="ARBA00022729"/>
    </source>
</evidence>
<proteinExistence type="inferred from homology"/>
<dbReference type="PROSITE" id="PS52031">
    <property type="entry name" value="GG_LECTIN"/>
    <property type="match status" value="1"/>
</dbReference>
<name>A0A3P7HWP4_STRVU</name>
<gene>
    <name evidence="7" type="ORF">SVUK_LOCUS419</name>
</gene>
<dbReference type="Proteomes" id="UP000270094">
    <property type="component" value="Unassembled WGS sequence"/>
</dbReference>
<feature type="non-terminal residue" evidence="7">
    <location>
        <position position="1"/>
    </location>
</feature>
<comment type="subcellular location">
    <subcellularLocation>
        <location evidence="1">Secreted</location>
    </subcellularLocation>
</comment>
<feature type="domain" description="ILEI/PANDER" evidence="6">
    <location>
        <begin position="65"/>
        <end position="151"/>
    </location>
</feature>
<comment type="similarity">
    <text evidence="2">Belongs to the FAM3 family.</text>
</comment>
<organism evidence="7 8">
    <name type="scientific">Strongylus vulgaris</name>
    <name type="common">Blood worm</name>
    <dbReference type="NCBI Taxonomy" id="40348"/>
    <lineage>
        <taxon>Eukaryota</taxon>
        <taxon>Metazoa</taxon>
        <taxon>Ecdysozoa</taxon>
        <taxon>Nematoda</taxon>
        <taxon>Chromadorea</taxon>
        <taxon>Rhabditida</taxon>
        <taxon>Rhabditina</taxon>
        <taxon>Rhabditomorpha</taxon>
        <taxon>Strongyloidea</taxon>
        <taxon>Strongylidae</taxon>
        <taxon>Strongylus</taxon>
    </lineage>
</organism>
<protein>
    <recommendedName>
        <fullName evidence="6">ILEI/PANDER domain-containing protein</fullName>
    </recommendedName>
</protein>